<keyword evidence="1" id="KW-0479">Metal-binding</keyword>
<reference evidence="5" key="1">
    <citation type="journal article" date="2019" name="Sci. Rep.">
        <title>Draft genome of Tanacetum cinerariifolium, the natural source of mosquito coil.</title>
        <authorList>
            <person name="Yamashiro T."/>
            <person name="Shiraishi A."/>
            <person name="Satake H."/>
            <person name="Nakayama K."/>
        </authorList>
    </citation>
    <scope>NUCLEOTIDE SEQUENCE</scope>
</reference>
<dbReference type="Pfam" id="PF07727">
    <property type="entry name" value="RVT_2"/>
    <property type="match status" value="1"/>
</dbReference>
<feature type="region of interest" description="Disordered" evidence="3">
    <location>
        <begin position="649"/>
        <end position="691"/>
    </location>
</feature>
<dbReference type="PANTHER" id="PTHR11439:SF495">
    <property type="entry name" value="REVERSE TRANSCRIPTASE, RNA-DEPENDENT DNA POLYMERASE-RELATED"/>
    <property type="match status" value="1"/>
</dbReference>
<feature type="region of interest" description="Disordered" evidence="3">
    <location>
        <begin position="854"/>
        <end position="900"/>
    </location>
</feature>
<evidence type="ECO:0000256" key="2">
    <source>
        <dbReference type="SAM" id="Coils"/>
    </source>
</evidence>
<dbReference type="PANTHER" id="PTHR11439">
    <property type="entry name" value="GAG-POL-RELATED RETROTRANSPOSON"/>
    <property type="match status" value="1"/>
</dbReference>
<dbReference type="GO" id="GO:0008270">
    <property type="term" value="F:zinc ion binding"/>
    <property type="evidence" value="ECO:0007669"/>
    <property type="project" value="UniProtKB-KW"/>
</dbReference>
<feature type="coiled-coil region" evidence="2">
    <location>
        <begin position="730"/>
        <end position="778"/>
    </location>
</feature>
<dbReference type="InterPro" id="IPR013103">
    <property type="entry name" value="RVT_2"/>
</dbReference>
<dbReference type="SUPFAM" id="SSF57756">
    <property type="entry name" value="Retrovirus zinc finger-like domains"/>
    <property type="match status" value="1"/>
</dbReference>
<dbReference type="InterPro" id="IPR036875">
    <property type="entry name" value="Znf_CCHC_sf"/>
</dbReference>
<comment type="caution">
    <text evidence="5">The sequence shown here is derived from an EMBL/GenBank/DDBJ whole genome shotgun (WGS) entry which is preliminary data.</text>
</comment>
<feature type="compositionally biased region" description="Polar residues" evidence="3">
    <location>
        <begin position="663"/>
        <end position="673"/>
    </location>
</feature>
<evidence type="ECO:0000259" key="4">
    <source>
        <dbReference type="PROSITE" id="PS50158"/>
    </source>
</evidence>
<gene>
    <name evidence="5" type="ORF">Tci_044131</name>
</gene>
<feature type="compositionally biased region" description="Basic residues" evidence="3">
    <location>
        <begin position="674"/>
        <end position="687"/>
    </location>
</feature>
<feature type="compositionally biased region" description="Basic and acidic residues" evidence="3">
    <location>
        <begin position="887"/>
        <end position="900"/>
    </location>
</feature>
<keyword evidence="1" id="KW-0863">Zinc-finger</keyword>
<keyword evidence="1" id="KW-0862">Zinc</keyword>
<sequence>MVSRLVEAQSRHGKVLKSRKYKGFESLENRENLQGKLGIGQWFWGFEVKVVGCSREQWEWRETGGLGFTGVGGKFVVSEQWMHSNLNQQIHPDDMKEMNLRWQMVMLSMRAKRFLKRTGRKLTVNGNETIGFDKSDVECYNCHKRRHFARECRAPILQLWCHVMVLVDMTGVVKQRKDLIMHSWFSHLQVLTQSFTPYIGNFMPPTPDLSFTGLDEFSIKHVAKNTKSSEEETKAVRKNDDASFIKEWISDDEKENVTQPKIEKKIVRPSIAKIDKAFRVFNIITRIVEENLHIRFSESTPNVVGSGPDWLFNIDALTRTINYEPIVIGTQSNNFADPESSHDDGSKPSSNDGKKVNEDPRSKSECKDQEKKDNVNITNNVNTLSLIFNAAGTNKDNELPFDPNMPALEDVSIFNFSNDDEDDSIMDVKSDFLYRKIEEEVYVCQPPGFEDPNFPNRLYKVKKALYGLHQAPRVWFTKVKNASTPMETQKPLLRDKDGEEVDVHMYRYKVNLKVSHLHDVKRIFRYLKGQLKLGLWYPKDSPFDLVAYTNGDYARANLDRKSTTEGFLVYCYGQNFNEEAQIHARVDGKKIIITEASIKRDLQLADEEGVDCLPNSIIFEQLALLEVGKGFSGRVKPLFPTMMVQSELGEGSAMPTDPHHTPTILQSSSSQAQKIHKPRKPTRKKQSKTMVTSIRANPRQHLMNLAPKGLIQVVIPCAKKTWGDEDRMKLNELMELCTNLQTRVLDLEKTKTTQSNEIASLKRRVKKLKKRNRSRTHKLKRLYKVSLTARIESSSDEESLEVVKDVNENVVEEVVNAAQYGTTTTTITTKELTLAQALEALKTSKPRVKGIFIQDQEEGKSTTTTTTTTTIPKQQSQDKGKGIMIEEPVKPKKKDQIRLDKEATKRLQAEFDKEERLAREKAQKINKKPILP</sequence>
<dbReference type="SMART" id="SM00343">
    <property type="entry name" value="ZnF_C2HC"/>
    <property type="match status" value="1"/>
</dbReference>
<dbReference type="AlphaFoldDB" id="A0A6L2MDT4"/>
<feature type="domain" description="CCHC-type" evidence="4">
    <location>
        <begin position="139"/>
        <end position="153"/>
    </location>
</feature>
<feature type="compositionally biased region" description="Basic and acidic residues" evidence="3">
    <location>
        <begin position="339"/>
        <end position="373"/>
    </location>
</feature>
<organism evidence="5">
    <name type="scientific">Tanacetum cinerariifolium</name>
    <name type="common">Dalmatian daisy</name>
    <name type="synonym">Chrysanthemum cinerariifolium</name>
    <dbReference type="NCBI Taxonomy" id="118510"/>
    <lineage>
        <taxon>Eukaryota</taxon>
        <taxon>Viridiplantae</taxon>
        <taxon>Streptophyta</taxon>
        <taxon>Embryophyta</taxon>
        <taxon>Tracheophyta</taxon>
        <taxon>Spermatophyta</taxon>
        <taxon>Magnoliopsida</taxon>
        <taxon>eudicotyledons</taxon>
        <taxon>Gunneridae</taxon>
        <taxon>Pentapetalae</taxon>
        <taxon>asterids</taxon>
        <taxon>campanulids</taxon>
        <taxon>Asterales</taxon>
        <taxon>Asteraceae</taxon>
        <taxon>Asteroideae</taxon>
        <taxon>Anthemideae</taxon>
        <taxon>Anthemidinae</taxon>
        <taxon>Tanacetum</taxon>
    </lineage>
</organism>
<protein>
    <recommendedName>
        <fullName evidence="4">CCHC-type domain-containing protein</fullName>
    </recommendedName>
</protein>
<feature type="region of interest" description="Disordered" evidence="3">
    <location>
        <begin position="332"/>
        <end position="373"/>
    </location>
</feature>
<dbReference type="InterPro" id="IPR001878">
    <property type="entry name" value="Znf_CCHC"/>
</dbReference>
<evidence type="ECO:0000256" key="1">
    <source>
        <dbReference type="PROSITE-ProRule" id="PRU00047"/>
    </source>
</evidence>
<evidence type="ECO:0000313" key="5">
    <source>
        <dbReference type="EMBL" id="GEU72153.1"/>
    </source>
</evidence>
<name>A0A6L2MDT4_TANCI</name>
<accession>A0A6L2MDT4</accession>
<evidence type="ECO:0000256" key="3">
    <source>
        <dbReference type="SAM" id="MobiDB-lite"/>
    </source>
</evidence>
<proteinExistence type="predicted"/>
<dbReference type="EMBL" id="BKCJ010006436">
    <property type="protein sequence ID" value="GEU72153.1"/>
    <property type="molecule type" value="Genomic_DNA"/>
</dbReference>
<dbReference type="GO" id="GO:0003676">
    <property type="term" value="F:nucleic acid binding"/>
    <property type="evidence" value="ECO:0007669"/>
    <property type="project" value="InterPro"/>
</dbReference>
<dbReference type="PROSITE" id="PS50158">
    <property type="entry name" value="ZF_CCHC"/>
    <property type="match status" value="1"/>
</dbReference>
<keyword evidence="2" id="KW-0175">Coiled coil</keyword>